<evidence type="ECO:0000256" key="7">
    <source>
        <dbReference type="SAM" id="Phobius"/>
    </source>
</evidence>
<sequence length="564" mass="61750">MAENSAENVNREKAKESETDTDGNSNSTAVASSGSPDDAPADFDKAIVASGFGRFNLILLLVTVPATCANMFESTTMSYILPIAECDLHLTLTDKGVLNACAYAGMIISAIPWGYLADTKGRRKVLVYGYLLTCICVLGSALSQNFIMLVTFKFFGGLMVNGPAAVLFTYLTEMHGPKYRPNVLMVVGMITSTSTLLLPMLAWGIFPRPWDFLLFGSLDIHSWQIFLFVCALPSLVSGLVLYFMPESPRFLMSQGRNEEALEMLKMIYHVNTGKPKDTYPIKSLILEVPSRDAQKDEAIYTIENKSEDKVEPVKRQSRTLIESLRAGMQQMKPMFHKPLLGLALHCYTMQFCIFLGMNTIRLWLPQLFASMAEYEAEHANEDDSATMCTILEYSVNKTAETLTNHDNACAVPKTISMDMYINNIIVSFCGLVGYFFAGAIIRLIGAKRLLTYGLLVSGVLGIALYWSINSLTTIIISSAFVTVSGVAVSSLLGAVVALFPTQLRSLVVAIAMMFGRLGALSGNLLFPVFVQIGCVPPFVMVASVMLLAAVLSYFVPNPKKAAFT</sequence>
<feature type="transmembrane region" description="Helical" evidence="7">
    <location>
        <begin position="183"/>
        <end position="205"/>
    </location>
</feature>
<gene>
    <name evidence="10" type="primary">LOC117573267</name>
</gene>
<evidence type="ECO:0000256" key="2">
    <source>
        <dbReference type="ARBA" id="ARBA00022448"/>
    </source>
</evidence>
<proteinExistence type="predicted"/>
<evidence type="ECO:0000256" key="5">
    <source>
        <dbReference type="ARBA" id="ARBA00023136"/>
    </source>
</evidence>
<keyword evidence="4 7" id="KW-1133">Transmembrane helix</keyword>
<feature type="transmembrane region" description="Helical" evidence="7">
    <location>
        <begin position="506"/>
        <end position="529"/>
    </location>
</feature>
<feature type="region of interest" description="Disordered" evidence="6">
    <location>
        <begin position="1"/>
        <end position="38"/>
    </location>
</feature>
<feature type="transmembrane region" description="Helical" evidence="7">
    <location>
        <begin position="97"/>
        <end position="116"/>
    </location>
</feature>
<evidence type="ECO:0000313" key="9">
    <source>
        <dbReference type="Proteomes" id="UP000515160"/>
    </source>
</evidence>
<evidence type="ECO:0000313" key="10">
    <source>
        <dbReference type="RefSeq" id="XP_034112238.1"/>
    </source>
</evidence>
<dbReference type="InterPro" id="IPR036259">
    <property type="entry name" value="MFS_trans_sf"/>
</dbReference>
<dbReference type="Proteomes" id="UP000515160">
    <property type="component" value="Chromosome 2R"/>
</dbReference>
<dbReference type="FunFam" id="1.20.1250.20:FF:000232">
    <property type="entry name" value="Organic cation/carnitine transporter 7"/>
    <property type="match status" value="1"/>
</dbReference>
<feature type="compositionally biased region" description="Polar residues" evidence="6">
    <location>
        <begin position="22"/>
        <end position="35"/>
    </location>
</feature>
<evidence type="ECO:0000256" key="3">
    <source>
        <dbReference type="ARBA" id="ARBA00022692"/>
    </source>
</evidence>
<dbReference type="PANTHER" id="PTHR23511:SF36">
    <property type="entry name" value="EG:BACR7A4.13 PROTEIN-RELATED"/>
    <property type="match status" value="1"/>
</dbReference>
<dbReference type="InterPro" id="IPR011701">
    <property type="entry name" value="MFS"/>
</dbReference>
<feature type="transmembrane region" description="Helical" evidence="7">
    <location>
        <begin position="225"/>
        <end position="244"/>
    </location>
</feature>
<dbReference type="Pfam" id="PF07690">
    <property type="entry name" value="MFS_1"/>
    <property type="match status" value="2"/>
</dbReference>
<feature type="transmembrane region" description="Helical" evidence="7">
    <location>
        <begin position="128"/>
        <end position="148"/>
    </location>
</feature>
<keyword evidence="3 7" id="KW-0812">Transmembrane</keyword>
<comment type="subcellular location">
    <subcellularLocation>
        <location evidence="1">Membrane</location>
        <topology evidence="1">Multi-pass membrane protein</topology>
    </subcellularLocation>
</comment>
<dbReference type="GO" id="GO:0016020">
    <property type="term" value="C:membrane"/>
    <property type="evidence" value="ECO:0007669"/>
    <property type="project" value="UniProtKB-SubCell"/>
</dbReference>
<name>A0A6P8XHV9_DROAB</name>
<keyword evidence="5 7" id="KW-0472">Membrane</keyword>
<reference evidence="10" key="1">
    <citation type="submission" date="2025-08" db="UniProtKB">
        <authorList>
            <consortium name="RefSeq"/>
        </authorList>
    </citation>
    <scope>IDENTIFICATION</scope>
    <source>
        <strain evidence="10">15112-1751.03</strain>
        <tissue evidence="10">Whole Adult</tissue>
    </source>
</reference>
<dbReference type="Gene3D" id="1.20.1250.20">
    <property type="entry name" value="MFS general substrate transporter like domains"/>
    <property type="match status" value="1"/>
</dbReference>
<dbReference type="OrthoDB" id="3936150at2759"/>
<dbReference type="GO" id="GO:0022857">
    <property type="term" value="F:transmembrane transporter activity"/>
    <property type="evidence" value="ECO:0007669"/>
    <property type="project" value="InterPro"/>
</dbReference>
<dbReference type="AlphaFoldDB" id="A0A6P8XHV9"/>
<accession>A0A6P8XHV9</accession>
<dbReference type="SUPFAM" id="SSF103473">
    <property type="entry name" value="MFS general substrate transporter"/>
    <property type="match status" value="1"/>
</dbReference>
<dbReference type="PROSITE" id="PS50850">
    <property type="entry name" value="MFS"/>
    <property type="match status" value="1"/>
</dbReference>
<feature type="transmembrane region" description="Helical" evidence="7">
    <location>
        <begin position="449"/>
        <end position="468"/>
    </location>
</feature>
<protein>
    <submittedName>
        <fullName evidence="10">Probable metabolite transport protein CsbC</fullName>
    </submittedName>
</protein>
<evidence type="ECO:0000259" key="8">
    <source>
        <dbReference type="PROSITE" id="PS50850"/>
    </source>
</evidence>
<dbReference type="GeneID" id="117573267"/>
<feature type="transmembrane region" description="Helical" evidence="7">
    <location>
        <begin position="55"/>
        <end position="72"/>
    </location>
</feature>
<feature type="transmembrane region" description="Helical" evidence="7">
    <location>
        <begin position="420"/>
        <end position="437"/>
    </location>
</feature>
<evidence type="ECO:0000256" key="1">
    <source>
        <dbReference type="ARBA" id="ARBA00004141"/>
    </source>
</evidence>
<dbReference type="InterPro" id="IPR020846">
    <property type="entry name" value="MFS_dom"/>
</dbReference>
<keyword evidence="2" id="KW-0813">Transport</keyword>
<organism evidence="9 10">
    <name type="scientific">Drosophila albomicans</name>
    <name type="common">Fruit fly</name>
    <dbReference type="NCBI Taxonomy" id="7291"/>
    <lineage>
        <taxon>Eukaryota</taxon>
        <taxon>Metazoa</taxon>
        <taxon>Ecdysozoa</taxon>
        <taxon>Arthropoda</taxon>
        <taxon>Hexapoda</taxon>
        <taxon>Insecta</taxon>
        <taxon>Pterygota</taxon>
        <taxon>Neoptera</taxon>
        <taxon>Endopterygota</taxon>
        <taxon>Diptera</taxon>
        <taxon>Brachycera</taxon>
        <taxon>Muscomorpha</taxon>
        <taxon>Ephydroidea</taxon>
        <taxon>Drosophilidae</taxon>
        <taxon>Drosophila</taxon>
    </lineage>
</organism>
<evidence type="ECO:0000256" key="4">
    <source>
        <dbReference type="ARBA" id="ARBA00022989"/>
    </source>
</evidence>
<evidence type="ECO:0000256" key="6">
    <source>
        <dbReference type="SAM" id="MobiDB-lite"/>
    </source>
</evidence>
<feature type="transmembrane region" description="Helical" evidence="7">
    <location>
        <begin position="535"/>
        <end position="555"/>
    </location>
</feature>
<feature type="transmembrane region" description="Helical" evidence="7">
    <location>
        <begin position="154"/>
        <end position="171"/>
    </location>
</feature>
<dbReference type="RefSeq" id="XP_034112238.1">
    <property type="nucleotide sequence ID" value="XM_034256347.2"/>
</dbReference>
<feature type="transmembrane region" description="Helical" evidence="7">
    <location>
        <begin position="339"/>
        <end position="364"/>
    </location>
</feature>
<feature type="transmembrane region" description="Helical" evidence="7">
    <location>
        <begin position="474"/>
        <end position="499"/>
    </location>
</feature>
<feature type="domain" description="Major facilitator superfamily (MFS) profile" evidence="8">
    <location>
        <begin position="59"/>
        <end position="560"/>
    </location>
</feature>
<keyword evidence="9" id="KW-1185">Reference proteome</keyword>
<feature type="compositionally biased region" description="Basic and acidic residues" evidence="6">
    <location>
        <begin position="9"/>
        <end position="18"/>
    </location>
</feature>
<dbReference type="PANTHER" id="PTHR23511">
    <property type="entry name" value="SYNAPTIC VESICLE GLYCOPROTEIN 2"/>
    <property type="match status" value="1"/>
</dbReference>